<gene>
    <name evidence="9" type="primary">LOC115232262</name>
</gene>
<reference evidence="9" key="1">
    <citation type="submission" date="2025-08" db="UniProtKB">
        <authorList>
            <consortium name="RefSeq"/>
        </authorList>
    </citation>
    <scope>IDENTIFICATION</scope>
</reference>
<dbReference type="PROSITE" id="PS00627">
    <property type="entry name" value="GHMP_KINASES_ATP"/>
    <property type="match status" value="1"/>
</dbReference>
<dbReference type="GO" id="GO:0006012">
    <property type="term" value="P:galactose metabolic process"/>
    <property type="evidence" value="ECO:0007669"/>
    <property type="project" value="TreeGrafter"/>
</dbReference>
<dbReference type="InterPro" id="IPR006203">
    <property type="entry name" value="GHMP_knse_ATP-bd_CS"/>
</dbReference>
<organism evidence="8 9">
    <name type="scientific">Octopus sinensis</name>
    <name type="common">East Asian common octopus</name>
    <dbReference type="NCBI Taxonomy" id="2607531"/>
    <lineage>
        <taxon>Eukaryota</taxon>
        <taxon>Metazoa</taxon>
        <taxon>Spiralia</taxon>
        <taxon>Lophotrochozoa</taxon>
        <taxon>Mollusca</taxon>
        <taxon>Cephalopoda</taxon>
        <taxon>Coleoidea</taxon>
        <taxon>Octopodiformes</taxon>
        <taxon>Octopoda</taxon>
        <taxon>Incirrata</taxon>
        <taxon>Octopodidae</taxon>
        <taxon>Octopus</taxon>
    </lineage>
</organism>
<keyword evidence="3" id="KW-0547">Nucleotide-binding</keyword>
<sequence length="352" mass="39295">MKKKYGKRNVQSYIERIQNFGNYLQEWFRQVIKEEISLKSDDGFTIPKEEIPDILRKQLSRIQETDPATFIPQEVQNKEVEEESSIFVKKLEKTRRFAIQLAFGLNLSSKIEDAYDGEHIDYCGYGVCPMAIEQCAIVAVSTNQMSQINISNTKTDLYPFFILVDGDIPPSAGLSSSSALVCASAVVIYHMFSPQEISANNLADLCGNGSGGVIPINFRLCKKFLSFLACSIEFDPLRTSLVTLPKGMSFVVANSGVKMNKAATFQFNTRVAECRLAAMLISKRKSKSPITKLASLQILLGSTLEEMIDIVKSEFHTYCYTRAEIASELEMEEGDLIERVLPSNLGHGFCVV</sequence>
<feature type="domain" description="Galactokinase N-terminal" evidence="7">
    <location>
        <begin position="117"/>
        <end position="141"/>
    </location>
</feature>
<dbReference type="SUPFAM" id="SSF54211">
    <property type="entry name" value="Ribosomal protein S5 domain 2-like"/>
    <property type="match status" value="1"/>
</dbReference>
<dbReference type="Pfam" id="PF00288">
    <property type="entry name" value="GHMP_kinases_N"/>
    <property type="match status" value="1"/>
</dbReference>
<dbReference type="Pfam" id="PF10509">
    <property type="entry name" value="GalKase_gal_bdg"/>
    <property type="match status" value="1"/>
</dbReference>
<evidence type="ECO:0000256" key="1">
    <source>
        <dbReference type="ARBA" id="ARBA00006566"/>
    </source>
</evidence>
<dbReference type="InterPro" id="IPR014721">
    <property type="entry name" value="Ribsml_uS5_D2-typ_fold_subgr"/>
</dbReference>
<dbReference type="RefSeq" id="XP_036356206.1">
    <property type="nucleotide sequence ID" value="XM_036500313.1"/>
</dbReference>
<dbReference type="Gene3D" id="1.20.1440.340">
    <property type="match status" value="1"/>
</dbReference>
<dbReference type="InterPro" id="IPR019539">
    <property type="entry name" value="GalKase_N"/>
</dbReference>
<feature type="domain" description="GHMP kinase N-terminal" evidence="6">
    <location>
        <begin position="158"/>
        <end position="210"/>
    </location>
</feature>
<dbReference type="InterPro" id="IPR006204">
    <property type="entry name" value="GHMP_kinase_N_dom"/>
</dbReference>
<evidence type="ECO:0000256" key="3">
    <source>
        <dbReference type="ARBA" id="ARBA00022741"/>
    </source>
</evidence>
<dbReference type="GO" id="GO:0005524">
    <property type="term" value="F:ATP binding"/>
    <property type="evidence" value="ECO:0007669"/>
    <property type="project" value="UniProtKB-KW"/>
</dbReference>
<keyword evidence="2" id="KW-0808">Transferase</keyword>
<evidence type="ECO:0000259" key="7">
    <source>
        <dbReference type="Pfam" id="PF10509"/>
    </source>
</evidence>
<evidence type="ECO:0000313" key="8">
    <source>
        <dbReference type="Proteomes" id="UP000515154"/>
    </source>
</evidence>
<evidence type="ECO:0000313" key="9">
    <source>
        <dbReference type="RefSeq" id="XP_036356206.1"/>
    </source>
</evidence>
<dbReference type="InterPro" id="IPR020568">
    <property type="entry name" value="Ribosomal_Su5_D2-typ_SF"/>
</dbReference>
<evidence type="ECO:0000259" key="6">
    <source>
        <dbReference type="Pfam" id="PF00288"/>
    </source>
</evidence>
<dbReference type="Gene3D" id="3.30.230.10">
    <property type="match status" value="2"/>
</dbReference>
<dbReference type="GO" id="GO:0005829">
    <property type="term" value="C:cytosol"/>
    <property type="evidence" value="ECO:0007669"/>
    <property type="project" value="TreeGrafter"/>
</dbReference>
<protein>
    <submittedName>
        <fullName evidence="9">N-acetylgalactosamine kinase-like</fullName>
    </submittedName>
</protein>
<keyword evidence="5" id="KW-0067">ATP-binding</keyword>
<dbReference type="PANTHER" id="PTHR10457:SF7">
    <property type="entry name" value="GALACTOKINASE-RELATED"/>
    <property type="match status" value="1"/>
</dbReference>
<dbReference type="Proteomes" id="UP000515154">
    <property type="component" value="Unplaced"/>
</dbReference>
<name>A0A7E6EKQ3_9MOLL</name>
<dbReference type="GO" id="GO:0004335">
    <property type="term" value="F:galactokinase activity"/>
    <property type="evidence" value="ECO:0007669"/>
    <property type="project" value="TreeGrafter"/>
</dbReference>
<dbReference type="AlphaFoldDB" id="A0A7E6EKQ3"/>
<evidence type="ECO:0000256" key="2">
    <source>
        <dbReference type="ARBA" id="ARBA00022679"/>
    </source>
</evidence>
<dbReference type="PANTHER" id="PTHR10457">
    <property type="entry name" value="MEVALONATE KINASE/GALACTOKINASE"/>
    <property type="match status" value="1"/>
</dbReference>
<dbReference type="KEGG" id="osn:115232262"/>
<proteinExistence type="inferred from homology"/>
<evidence type="ECO:0000256" key="4">
    <source>
        <dbReference type="ARBA" id="ARBA00022777"/>
    </source>
</evidence>
<accession>A0A7E6EKQ3</accession>
<keyword evidence="8" id="KW-1185">Reference proteome</keyword>
<comment type="similarity">
    <text evidence="1">Belongs to the GHMP kinase family. GalK subfamily.</text>
</comment>
<evidence type="ECO:0000256" key="5">
    <source>
        <dbReference type="ARBA" id="ARBA00022840"/>
    </source>
</evidence>
<keyword evidence="4" id="KW-0418">Kinase</keyword>